<organism evidence="1 2">
    <name type="scientific">Vreelandella olivaria</name>
    <dbReference type="NCBI Taxonomy" id="390919"/>
    <lineage>
        <taxon>Bacteria</taxon>
        <taxon>Pseudomonadati</taxon>
        <taxon>Pseudomonadota</taxon>
        <taxon>Gammaproteobacteria</taxon>
        <taxon>Oceanospirillales</taxon>
        <taxon>Halomonadaceae</taxon>
        <taxon>Vreelandella</taxon>
    </lineage>
</organism>
<proteinExistence type="predicted"/>
<dbReference type="Proteomes" id="UP000289555">
    <property type="component" value="Chromosome"/>
</dbReference>
<dbReference type="EMBL" id="AP019416">
    <property type="protein sequence ID" value="BBI51110.1"/>
    <property type="molecule type" value="Genomic_DNA"/>
</dbReference>
<keyword evidence="2" id="KW-1185">Reference proteome</keyword>
<evidence type="ECO:0000313" key="1">
    <source>
        <dbReference type="EMBL" id="BBI51110.1"/>
    </source>
</evidence>
<evidence type="ECO:0000313" key="2">
    <source>
        <dbReference type="Proteomes" id="UP000289555"/>
    </source>
</evidence>
<name>A0ABN5X1R1_9GAMM</name>
<protein>
    <submittedName>
        <fullName evidence="1">Uncharacterized protein</fullName>
    </submittedName>
</protein>
<sequence length="183" mass="20897">MLGLMRNIAGNGYVWLKGGEFGGVTCASLGSAGQIFKCIDDTEHVTYQDFVCPVGSEEVRLYFNFGRLEEAPDTSQVIPVQDLLPIGSAELQAKLLIARHQFENLRLLAERCDTDLERSPDEMLCFDMQTRYQLLQPGFMHFLQLDPQDLPNQQAQELLTGGVRDLEYVNNVYQRLNHEYYDR</sequence>
<reference evidence="2" key="1">
    <citation type="journal article" date="2019" name="Microbiol. Resour. Announc.">
        <title>Complete Genome Sequence of Halomonas olivaria, a Moderately Halophilic Bacterium Isolated from Olive Processing Effluents, Obtained by Nanopore Sequencing.</title>
        <authorList>
            <person name="Nagata S."/>
            <person name="Ii K.M."/>
            <person name="Tsukimi T."/>
            <person name="Miura M.C."/>
            <person name="Galipon J."/>
            <person name="Arakawa K."/>
        </authorList>
    </citation>
    <scope>NUCLEOTIDE SEQUENCE [LARGE SCALE GENOMIC DNA]</scope>
    <source>
        <strain evidence="2">TYRC17</strain>
    </source>
</reference>
<accession>A0ABN5X1R1</accession>
<gene>
    <name evidence="1" type="ORF">HORIV_35310</name>
</gene>